<reference evidence="3 4" key="1">
    <citation type="submission" date="2018-10" db="EMBL/GenBank/DDBJ databases">
        <title>Genome assembly for a Yunnan-Guizhou Plateau 3E fish, Anabarilius grahami (Regan), and its evolutionary and genetic applications.</title>
        <authorList>
            <person name="Jiang W."/>
        </authorList>
    </citation>
    <scope>NUCLEOTIDE SEQUENCE [LARGE SCALE GENOMIC DNA]</scope>
    <source>
        <strain evidence="3">AG-KIZ</strain>
        <tissue evidence="3">Muscle</tissue>
    </source>
</reference>
<dbReference type="SUPFAM" id="SSF48726">
    <property type="entry name" value="Immunoglobulin"/>
    <property type="match status" value="1"/>
</dbReference>
<sequence>MREISYRNCRRMREREQQRRKSDRRRKDGPREGKKRASAPKVKPMDSQWLLEGKKLTLKCEAVGNPSPSFNWYKDGSQLRKRKDVKIKSNKDAKTFEVGEATFTKMTITHERNEIFSPNYQCKSSFCGRVEKKDVLRLATLTGKKHENGYHYFTVNRIDLKIGIQCLCPRRMIVC</sequence>
<comment type="caution">
    <text evidence="3">The sequence shown here is derived from an EMBL/GenBank/DDBJ whole genome shotgun (WGS) entry which is preliminary data.</text>
</comment>
<evidence type="ECO:0000313" key="3">
    <source>
        <dbReference type="EMBL" id="ROI37368.1"/>
    </source>
</evidence>
<organism evidence="3 4">
    <name type="scientific">Anabarilius grahami</name>
    <name type="common">Kanglang fish</name>
    <name type="synonym">Barilius grahami</name>
    <dbReference type="NCBI Taxonomy" id="495550"/>
    <lineage>
        <taxon>Eukaryota</taxon>
        <taxon>Metazoa</taxon>
        <taxon>Chordata</taxon>
        <taxon>Craniata</taxon>
        <taxon>Vertebrata</taxon>
        <taxon>Euteleostomi</taxon>
        <taxon>Actinopterygii</taxon>
        <taxon>Neopterygii</taxon>
        <taxon>Teleostei</taxon>
        <taxon>Ostariophysi</taxon>
        <taxon>Cypriniformes</taxon>
        <taxon>Xenocyprididae</taxon>
        <taxon>Xenocypridinae</taxon>
        <taxon>Xenocypridinae incertae sedis</taxon>
        <taxon>Anabarilius</taxon>
    </lineage>
</organism>
<dbReference type="Gene3D" id="2.60.40.10">
    <property type="entry name" value="Immunoglobulins"/>
    <property type="match status" value="1"/>
</dbReference>
<dbReference type="InterPro" id="IPR007110">
    <property type="entry name" value="Ig-like_dom"/>
</dbReference>
<dbReference type="Proteomes" id="UP000281406">
    <property type="component" value="Unassembled WGS sequence"/>
</dbReference>
<dbReference type="AlphaFoldDB" id="A0A3N0XLP2"/>
<proteinExistence type="predicted"/>
<dbReference type="PROSITE" id="PS50835">
    <property type="entry name" value="IG_LIKE"/>
    <property type="match status" value="1"/>
</dbReference>
<name>A0A3N0XLP2_ANAGA</name>
<dbReference type="EMBL" id="RJVU01072342">
    <property type="protein sequence ID" value="ROI37368.1"/>
    <property type="molecule type" value="Genomic_DNA"/>
</dbReference>
<dbReference type="OrthoDB" id="6127080at2759"/>
<dbReference type="Pfam" id="PF07679">
    <property type="entry name" value="I-set"/>
    <property type="match status" value="1"/>
</dbReference>
<feature type="domain" description="Ig-like" evidence="2">
    <location>
        <begin position="40"/>
        <end position="142"/>
    </location>
</feature>
<evidence type="ECO:0000313" key="4">
    <source>
        <dbReference type="Proteomes" id="UP000281406"/>
    </source>
</evidence>
<keyword evidence="4" id="KW-1185">Reference proteome</keyword>
<protein>
    <submittedName>
        <fullName evidence="3">Pro-neuregulin-2, membrane-bound isoform</fullName>
    </submittedName>
</protein>
<evidence type="ECO:0000256" key="1">
    <source>
        <dbReference type="SAM" id="MobiDB-lite"/>
    </source>
</evidence>
<feature type="region of interest" description="Disordered" evidence="1">
    <location>
        <begin position="1"/>
        <end position="46"/>
    </location>
</feature>
<dbReference type="InterPro" id="IPR013783">
    <property type="entry name" value="Ig-like_fold"/>
</dbReference>
<dbReference type="InterPro" id="IPR013098">
    <property type="entry name" value="Ig_I-set"/>
</dbReference>
<feature type="compositionally biased region" description="Basic and acidic residues" evidence="1">
    <location>
        <begin position="1"/>
        <end position="32"/>
    </location>
</feature>
<evidence type="ECO:0000259" key="2">
    <source>
        <dbReference type="PROSITE" id="PS50835"/>
    </source>
</evidence>
<gene>
    <name evidence="3" type="ORF">DPX16_5050</name>
</gene>
<accession>A0A3N0XLP2</accession>
<dbReference type="InterPro" id="IPR036179">
    <property type="entry name" value="Ig-like_dom_sf"/>
</dbReference>